<proteinExistence type="inferred from homology"/>
<evidence type="ECO:0000256" key="2">
    <source>
        <dbReference type="ARBA" id="ARBA00022801"/>
    </source>
</evidence>
<dbReference type="Pfam" id="PF02275">
    <property type="entry name" value="CBAH"/>
    <property type="match status" value="1"/>
</dbReference>
<dbReference type="InterPro" id="IPR029055">
    <property type="entry name" value="Ntn_hydrolases_N"/>
</dbReference>
<dbReference type="PANTHER" id="PTHR35527">
    <property type="entry name" value="CHOLOYLGLYCINE HYDROLASE"/>
    <property type="match status" value="1"/>
</dbReference>
<dbReference type="CDD" id="cd00542">
    <property type="entry name" value="Ntn_PVA"/>
    <property type="match status" value="1"/>
</dbReference>
<evidence type="ECO:0000259" key="3">
    <source>
        <dbReference type="Pfam" id="PF02275"/>
    </source>
</evidence>
<dbReference type="Gene3D" id="3.60.60.10">
    <property type="entry name" value="Penicillin V Acylase, Chain A"/>
    <property type="match status" value="1"/>
</dbReference>
<evidence type="ECO:0000256" key="1">
    <source>
        <dbReference type="ARBA" id="ARBA00006625"/>
    </source>
</evidence>
<dbReference type="SUPFAM" id="SSF56235">
    <property type="entry name" value="N-terminal nucleophile aminohydrolases (Ntn hydrolases)"/>
    <property type="match status" value="1"/>
</dbReference>
<comment type="similarity">
    <text evidence="1">Belongs to the peptidase C59 family.</text>
</comment>
<accession>A0A4R5NGK8</accession>
<dbReference type="Proteomes" id="UP000294854">
    <property type="component" value="Unassembled WGS sequence"/>
</dbReference>
<dbReference type="GO" id="GO:0016787">
    <property type="term" value="F:hydrolase activity"/>
    <property type="evidence" value="ECO:0007669"/>
    <property type="project" value="UniProtKB-KW"/>
</dbReference>
<dbReference type="STRING" id="1122149.FD44_GL001747"/>
<dbReference type="RefSeq" id="WP_010619088.1">
    <property type="nucleotide sequence ID" value="NZ_PUFO01000086.1"/>
</dbReference>
<dbReference type="OrthoDB" id="9794717at2"/>
<dbReference type="PANTHER" id="PTHR35527:SF2">
    <property type="entry name" value="HYDROLASE"/>
    <property type="match status" value="1"/>
</dbReference>
<feature type="domain" description="Choloylglycine hydrolase/NAAA C-terminal" evidence="3">
    <location>
        <begin position="2"/>
        <end position="310"/>
    </location>
</feature>
<reference evidence="4 5" key="1">
    <citation type="journal article" date="2019" name="Appl. Microbiol. Biotechnol.">
        <title>Uncovering carbohydrate metabolism through a genotype-phenotype association study of 56 lactic acid bacteria genomes.</title>
        <authorList>
            <person name="Buron-Moles G."/>
            <person name="Chailyan A."/>
            <person name="Dolejs I."/>
            <person name="Forster J."/>
            <person name="Miks M.H."/>
        </authorList>
    </citation>
    <scope>NUCLEOTIDE SEQUENCE [LARGE SCALE GENOMIC DNA]</scope>
    <source>
        <strain evidence="4 5">ATCC 49373</strain>
    </source>
</reference>
<dbReference type="InterPro" id="IPR029132">
    <property type="entry name" value="CBAH/NAAA_C"/>
</dbReference>
<comment type="caution">
    <text evidence="4">The sequence shown here is derived from an EMBL/GenBank/DDBJ whole genome shotgun (WGS) entry which is preliminary data.</text>
</comment>
<evidence type="ECO:0000313" key="4">
    <source>
        <dbReference type="EMBL" id="TDG73643.1"/>
    </source>
</evidence>
<dbReference type="InterPro" id="IPR052193">
    <property type="entry name" value="Peptidase_C59"/>
</dbReference>
<name>A0A4R5NGK8_9LACO</name>
<keyword evidence="2" id="KW-0378">Hydrolase</keyword>
<dbReference type="AlphaFoldDB" id="A0A4R5NGK8"/>
<protein>
    <recommendedName>
        <fullName evidence="3">Choloylglycine hydrolase/NAAA C-terminal domain-containing protein</fullName>
    </recommendedName>
</protein>
<sequence length="328" mass="36228">MCTSLTYEDYKGDWYLARTMDFGFNLDGRPVVIPRNYHFDSDASANGFDTKFGFTGAGRNLNGYILVDGVNEKGLSAAALYFTESVYAEEAKAESVNIASHEVLMWLLGNVASIAELRAKFANVNIVAVPNSLLQIVVPLHWIVADKTGKSCVIEQQADGIKITDNPVGVMANSPEFDWHLKNLNNYVQLNPGLHENKPYGKFTANGFGAGTGALGLPGDYTSVSRFIRMAFMRQHAEKAQDSSSSINALSHILNSVEIPKGVKIQADGDVDYTQYRGYMEMATPTYYMQPYDDQTITKVVLTEALLTKKEATEFPLKPTQQFNTVTE</sequence>
<evidence type="ECO:0000313" key="5">
    <source>
        <dbReference type="Proteomes" id="UP000294854"/>
    </source>
</evidence>
<gene>
    <name evidence="4" type="ORF">C5L31_001250</name>
</gene>
<organism evidence="4 5">
    <name type="scientific">Secundilactobacillus malefermentans</name>
    <dbReference type="NCBI Taxonomy" id="176292"/>
    <lineage>
        <taxon>Bacteria</taxon>
        <taxon>Bacillati</taxon>
        <taxon>Bacillota</taxon>
        <taxon>Bacilli</taxon>
        <taxon>Lactobacillales</taxon>
        <taxon>Lactobacillaceae</taxon>
        <taxon>Secundilactobacillus</taxon>
    </lineage>
</organism>
<dbReference type="EMBL" id="PUFO01000086">
    <property type="protein sequence ID" value="TDG73643.1"/>
    <property type="molecule type" value="Genomic_DNA"/>
</dbReference>
<keyword evidence="5" id="KW-1185">Reference proteome</keyword>